<feature type="compositionally biased region" description="Polar residues" evidence="1">
    <location>
        <begin position="452"/>
        <end position="462"/>
    </location>
</feature>
<dbReference type="GO" id="GO:0005085">
    <property type="term" value="F:guanyl-nucleotide exchange factor activity"/>
    <property type="evidence" value="ECO:0007669"/>
    <property type="project" value="TreeGrafter"/>
</dbReference>
<evidence type="ECO:0000313" key="2">
    <source>
        <dbReference type="EMBL" id="KAK9531991.1"/>
    </source>
</evidence>
<comment type="caution">
    <text evidence="2">The sequence shown here is derived from an EMBL/GenBank/DDBJ whole genome shotgun (WGS) entry which is preliminary data.</text>
</comment>
<feature type="region of interest" description="Disordered" evidence="1">
    <location>
        <begin position="624"/>
        <end position="646"/>
    </location>
</feature>
<dbReference type="AlphaFoldDB" id="A0AAW1FBT5"/>
<feature type="compositionally biased region" description="Polar residues" evidence="1">
    <location>
        <begin position="849"/>
        <end position="866"/>
    </location>
</feature>
<dbReference type="PANTHER" id="PTHR45924:SF4">
    <property type="entry name" value="PLECKSTRIN HOMOLOGY DOMAIN-CONTAINING FAMILY G MEMBER 3"/>
    <property type="match status" value="1"/>
</dbReference>
<name>A0AAW1FBT5_ZOAVI</name>
<dbReference type="PANTHER" id="PTHR45924">
    <property type="entry name" value="FI17866P1"/>
    <property type="match status" value="1"/>
</dbReference>
<protein>
    <submittedName>
        <fullName evidence="2">Uncharacterized protein</fullName>
    </submittedName>
</protein>
<feature type="region of interest" description="Disordered" evidence="1">
    <location>
        <begin position="431"/>
        <end position="492"/>
    </location>
</feature>
<feature type="compositionally biased region" description="Low complexity" evidence="1">
    <location>
        <begin position="349"/>
        <end position="361"/>
    </location>
</feature>
<feature type="compositionally biased region" description="Polar residues" evidence="1">
    <location>
        <begin position="362"/>
        <end position="377"/>
    </location>
</feature>
<feature type="compositionally biased region" description="Low complexity" evidence="1">
    <location>
        <begin position="473"/>
        <end position="490"/>
    </location>
</feature>
<evidence type="ECO:0000256" key="1">
    <source>
        <dbReference type="SAM" id="MobiDB-lite"/>
    </source>
</evidence>
<feature type="region of interest" description="Disordered" evidence="1">
    <location>
        <begin position="339"/>
        <end position="417"/>
    </location>
</feature>
<feature type="compositionally biased region" description="Acidic residues" evidence="1">
    <location>
        <begin position="103"/>
        <end position="114"/>
    </location>
</feature>
<gene>
    <name evidence="2" type="ORF">VZT92_011376</name>
</gene>
<feature type="compositionally biased region" description="Basic and acidic residues" evidence="1">
    <location>
        <begin position="817"/>
        <end position="829"/>
    </location>
</feature>
<sequence length="877" mass="95500">MARRHRRNLPQVDDELRASAGAVAEEEVSSGGLICHLHKEEELGLHTRHSDKAQEADGGGVSSEGCNEKNDPLPEEDEPGGTEPTCEPPSTDKLPQEKTSESEPTEIPEPEPSSDLDSLSATRPGISASPQRSEEQKPEGDPESTEQPYSAAPDSDSKTLSSGESSSSEDEEDAKEAPVKEGEAASILPSSVLDKASAIAQHFTPSIKRGTLVQDDTCSLGCASPRLLSRTSSSLSPEPAERMLRLNSICSDPTETFGMTDLTLLSPRDDSLFDADRGIRRRRNSTLSKQDQLLIGKIKSYYENAENEDATFSLQRRESLTYIPTGLVRSSVSRLNSIPKDETVQANPSTSTTSSGLESSSALPTDTSGRMVSSDSLDSFRSDQRSTYPEDSEDSRWSRSQSLQDNPSEDEEFRPSSEMITIWQTMEREIDRSQSDGGGTKQSQEAPRGTGISLSVKTSNTSCDEEGGASDLSTITEESTSPSPLRLRSSGVSRTGSLKDALKVFGDEAIGLRAPVPRAARLKAGGGAADEDSNQLDDVDKTKSKVLNLARQYSQRIKTTKPVVRQRSQGVLMGRRTLSCVVEEKEAPGKPNQTLLVSHNQATSLPLSPVDQIQSLSCSSAVVDPGRARSRSPLNHLSVPPPIEGFDWPDVRELRSRYSDHGRPQKSPVDRSLSIPEQMFDGGLRRRSSCSSGLLLAAGASAEVPSYGRDAGREERRKRLQRANSLDPRLSGAQRTELQKLQDQVAIGDHDGYYVAAEAALPNDEEHKIIVVEKLPEAEETRENEDDNYIQIRSPTSREKISIMAVIDRCRVYQESDEYKQRQDVKTKTELAAAAAVSSSNRRDDEPQTAGSNSGPKTEAGQQSGVKNLRERFQSQS</sequence>
<feature type="region of interest" description="Disordered" evidence="1">
    <location>
        <begin position="817"/>
        <end position="877"/>
    </location>
</feature>
<reference evidence="2 3" key="1">
    <citation type="journal article" date="2024" name="Genome Biol. Evol.">
        <title>Chromosome-level genome assembly of the viviparous eelpout Zoarces viviparus.</title>
        <authorList>
            <person name="Fuhrmann N."/>
            <person name="Brasseur M.V."/>
            <person name="Bakowski C.E."/>
            <person name="Podsiadlowski L."/>
            <person name="Prost S."/>
            <person name="Krehenwinkel H."/>
            <person name="Mayer C."/>
        </authorList>
    </citation>
    <scope>NUCLEOTIDE SEQUENCE [LARGE SCALE GENOMIC DNA]</scope>
    <source>
        <strain evidence="2">NO-MEL_2022_Ind0_liver</strain>
    </source>
</reference>
<feature type="compositionally biased region" description="Basic and acidic residues" evidence="1">
    <location>
        <begin position="45"/>
        <end position="55"/>
    </location>
</feature>
<feature type="region of interest" description="Disordered" evidence="1">
    <location>
        <begin position="45"/>
        <end position="189"/>
    </location>
</feature>
<keyword evidence="3" id="KW-1185">Reference proteome</keyword>
<evidence type="ECO:0000313" key="3">
    <source>
        <dbReference type="Proteomes" id="UP001488805"/>
    </source>
</evidence>
<feature type="region of interest" description="Disordered" evidence="1">
    <location>
        <begin position="1"/>
        <end position="30"/>
    </location>
</feature>
<proteinExistence type="predicted"/>
<organism evidence="2 3">
    <name type="scientific">Zoarces viviparus</name>
    <name type="common">Viviparous eelpout</name>
    <name type="synonym">Blennius viviparus</name>
    <dbReference type="NCBI Taxonomy" id="48416"/>
    <lineage>
        <taxon>Eukaryota</taxon>
        <taxon>Metazoa</taxon>
        <taxon>Chordata</taxon>
        <taxon>Craniata</taxon>
        <taxon>Vertebrata</taxon>
        <taxon>Euteleostomi</taxon>
        <taxon>Actinopterygii</taxon>
        <taxon>Neopterygii</taxon>
        <taxon>Teleostei</taxon>
        <taxon>Neoteleostei</taxon>
        <taxon>Acanthomorphata</taxon>
        <taxon>Eupercaria</taxon>
        <taxon>Perciformes</taxon>
        <taxon>Cottioidei</taxon>
        <taxon>Zoarcales</taxon>
        <taxon>Zoarcidae</taxon>
        <taxon>Zoarcinae</taxon>
        <taxon>Zoarces</taxon>
    </lineage>
</organism>
<dbReference type="GO" id="GO:0031267">
    <property type="term" value="F:small GTPase binding"/>
    <property type="evidence" value="ECO:0007669"/>
    <property type="project" value="TreeGrafter"/>
</dbReference>
<dbReference type="Proteomes" id="UP001488805">
    <property type="component" value="Unassembled WGS sequence"/>
</dbReference>
<dbReference type="EMBL" id="JBCEZU010000089">
    <property type="protein sequence ID" value="KAK9531991.1"/>
    <property type="molecule type" value="Genomic_DNA"/>
</dbReference>
<accession>A0AAW1FBT5</accession>
<dbReference type="GO" id="GO:2000114">
    <property type="term" value="P:regulation of establishment of cell polarity"/>
    <property type="evidence" value="ECO:0007669"/>
    <property type="project" value="TreeGrafter"/>
</dbReference>
<feature type="compositionally biased region" description="Basic and acidic residues" evidence="1">
    <location>
        <begin position="868"/>
        <end position="877"/>
    </location>
</feature>